<feature type="binding site" evidence="17">
    <location>
        <position position="200"/>
    </location>
    <ligand>
        <name>Ca(2+)</name>
        <dbReference type="ChEBI" id="CHEBI:29108"/>
        <label>2</label>
    </ligand>
</feature>
<comment type="catalytic activity">
    <reaction evidence="1">
        <text>2 a phenolic donor + H2O2 = 2 a phenolic radical donor + 2 H2O</text>
        <dbReference type="Rhea" id="RHEA:56136"/>
        <dbReference type="ChEBI" id="CHEBI:15377"/>
        <dbReference type="ChEBI" id="CHEBI:16240"/>
        <dbReference type="ChEBI" id="CHEBI:139520"/>
        <dbReference type="ChEBI" id="CHEBI:139521"/>
        <dbReference type="EC" id="1.11.1.7"/>
    </reaction>
</comment>
<feature type="binding site" evidence="17">
    <location>
        <position position="78"/>
    </location>
    <ligand>
        <name>Ca(2+)</name>
        <dbReference type="ChEBI" id="CHEBI:29108"/>
        <label>1</label>
    </ligand>
</feature>
<feature type="binding site" description="axial binding residue" evidence="17">
    <location>
        <position position="199"/>
    </location>
    <ligand>
        <name>heme b</name>
        <dbReference type="ChEBI" id="CHEBI:60344"/>
    </ligand>
    <ligandPart>
        <name>Fe</name>
        <dbReference type="ChEBI" id="CHEBI:18248"/>
    </ligandPart>
</feature>
<comment type="similarity">
    <text evidence="2">Belongs to the peroxidase family. Ascorbate peroxidase subfamily.</text>
</comment>
<keyword evidence="12" id="KW-0873">Pyrrolidone carboxylic acid</keyword>
<keyword evidence="5" id="KW-0349">Heme</keyword>
<evidence type="ECO:0000256" key="7">
    <source>
        <dbReference type="ARBA" id="ARBA00022837"/>
    </source>
</evidence>
<feature type="binding site" evidence="17">
    <location>
        <position position="244"/>
    </location>
    <ligand>
        <name>Ca(2+)</name>
        <dbReference type="ChEBI" id="CHEBI:29108"/>
        <label>2</label>
    </ligand>
</feature>
<dbReference type="EC" id="1.11.1.7" evidence="3"/>
<comment type="caution">
    <text evidence="23">The sequence shown here is derived from an EMBL/GenBank/DDBJ whole genome shotgun (WGS) entry which is preliminary data.</text>
</comment>
<evidence type="ECO:0000256" key="2">
    <source>
        <dbReference type="ARBA" id="ARBA00006873"/>
    </source>
</evidence>
<dbReference type="InterPro" id="IPR000823">
    <property type="entry name" value="Peroxidase_pln"/>
</dbReference>
<dbReference type="InterPro" id="IPR019793">
    <property type="entry name" value="Peroxidases_heam-ligand_BS"/>
</dbReference>
<evidence type="ECO:0000256" key="4">
    <source>
        <dbReference type="ARBA" id="ARBA00022559"/>
    </source>
</evidence>
<feature type="signal peptide" evidence="21">
    <location>
        <begin position="1"/>
        <end position="29"/>
    </location>
</feature>
<evidence type="ECO:0000256" key="6">
    <source>
        <dbReference type="ARBA" id="ARBA00022723"/>
    </source>
</evidence>
<feature type="site" description="Transition state stabilizer" evidence="18">
    <location>
        <position position="68"/>
    </location>
</feature>
<evidence type="ECO:0000256" key="10">
    <source>
        <dbReference type="ARBA" id="ARBA00023157"/>
    </source>
</evidence>
<dbReference type="OrthoDB" id="2113341at2759"/>
<comment type="cofactor">
    <cofactor evidence="17">
        <name>Ca(2+)</name>
        <dbReference type="ChEBI" id="CHEBI:29108"/>
    </cofactor>
    <text evidence="17">Binds 2 calcium ions per subunit.</text>
</comment>
<dbReference type="AlphaFoldDB" id="A0A8J5T0A3"/>
<dbReference type="CDD" id="cd00693">
    <property type="entry name" value="secretory_peroxidase"/>
    <property type="match status" value="1"/>
</dbReference>
<feature type="binding site" evidence="17">
    <location>
        <position position="80"/>
    </location>
    <ligand>
        <name>Ca(2+)</name>
        <dbReference type="ChEBI" id="CHEBI:29108"/>
        <label>1</label>
    </ligand>
</feature>
<keyword evidence="21" id="KW-0732">Signal</keyword>
<feature type="binding site" evidence="17">
    <location>
        <position position="94"/>
    </location>
    <ligand>
        <name>Ca(2+)</name>
        <dbReference type="ChEBI" id="CHEBI:29108"/>
        <label>1</label>
    </ligand>
</feature>
<feature type="binding site" evidence="17">
    <location>
        <position position="82"/>
    </location>
    <ligand>
        <name>Ca(2+)</name>
        <dbReference type="ChEBI" id="CHEBI:29108"/>
        <label>1</label>
    </ligand>
</feature>
<dbReference type="PROSITE" id="PS50873">
    <property type="entry name" value="PEROXIDASE_4"/>
    <property type="match status" value="1"/>
</dbReference>
<feature type="disulfide bond" evidence="19">
    <location>
        <begin position="41"/>
        <end position="121"/>
    </location>
</feature>
<feature type="disulfide bond" evidence="19">
    <location>
        <begin position="206"/>
        <end position="231"/>
    </location>
</feature>
<feature type="binding site" evidence="17">
    <location>
        <position position="73"/>
    </location>
    <ligand>
        <name>Ca(2+)</name>
        <dbReference type="ChEBI" id="CHEBI:29108"/>
        <label>1</label>
    </ligand>
</feature>
<proteinExistence type="inferred from homology"/>
<evidence type="ECO:0000256" key="8">
    <source>
        <dbReference type="ARBA" id="ARBA00023002"/>
    </source>
</evidence>
<evidence type="ECO:0000313" key="23">
    <source>
        <dbReference type="EMBL" id="KAG8075554.1"/>
    </source>
</evidence>
<keyword evidence="11" id="KW-0325">Glycoprotein</keyword>
<evidence type="ECO:0000256" key="20">
    <source>
        <dbReference type="SAM" id="MobiDB-lite"/>
    </source>
</evidence>
<evidence type="ECO:0000256" key="15">
    <source>
        <dbReference type="PIRSR" id="PIRSR600823-1"/>
    </source>
</evidence>
<evidence type="ECO:0000256" key="11">
    <source>
        <dbReference type="ARBA" id="ARBA00023180"/>
    </source>
</evidence>
<keyword evidence="8" id="KW-0560">Oxidoreductase</keyword>
<evidence type="ECO:0000256" key="18">
    <source>
        <dbReference type="PIRSR" id="PIRSR600823-4"/>
    </source>
</evidence>
<dbReference type="InterPro" id="IPR002016">
    <property type="entry name" value="Haem_peroxidase"/>
</dbReference>
<feature type="binding site" evidence="17">
    <location>
        <position position="76"/>
    </location>
    <ligand>
        <name>Ca(2+)</name>
        <dbReference type="ChEBI" id="CHEBI:29108"/>
        <label>1</label>
    </ligand>
</feature>
<dbReference type="PANTHER" id="PTHR31388">
    <property type="entry name" value="PEROXIDASE 72-RELATED"/>
    <property type="match status" value="1"/>
</dbReference>
<protein>
    <recommendedName>
        <fullName evidence="14">Peroxidase 1</fullName>
        <ecNumber evidence="3">1.11.1.7</ecNumber>
    </recommendedName>
</protein>
<evidence type="ECO:0000256" key="14">
    <source>
        <dbReference type="ARBA" id="ARBA00072322"/>
    </source>
</evidence>
<keyword evidence="13" id="KW-0376">Hydrogen peroxide</keyword>
<evidence type="ECO:0000256" key="1">
    <source>
        <dbReference type="ARBA" id="ARBA00000189"/>
    </source>
</evidence>
<feature type="region of interest" description="Disordered" evidence="20">
    <location>
        <begin position="152"/>
        <end position="171"/>
    </location>
</feature>
<dbReference type="GO" id="GO:0046872">
    <property type="term" value="F:metal ion binding"/>
    <property type="evidence" value="ECO:0007669"/>
    <property type="project" value="UniProtKB-KW"/>
</dbReference>
<evidence type="ECO:0000256" key="5">
    <source>
        <dbReference type="ARBA" id="ARBA00022617"/>
    </source>
</evidence>
<evidence type="ECO:0000259" key="22">
    <source>
        <dbReference type="PROSITE" id="PS50873"/>
    </source>
</evidence>
<accession>A0A8J5T0A3</accession>
<dbReference type="GO" id="GO:0042744">
    <property type="term" value="P:hydrogen peroxide catabolic process"/>
    <property type="evidence" value="ECO:0007669"/>
    <property type="project" value="UniProtKB-KW"/>
</dbReference>
<dbReference type="Proteomes" id="UP000729402">
    <property type="component" value="Unassembled WGS sequence"/>
</dbReference>
<dbReference type="FunFam" id="1.10.520.10:FF:000001">
    <property type="entry name" value="Peroxidase"/>
    <property type="match status" value="1"/>
</dbReference>
<dbReference type="GO" id="GO:0020037">
    <property type="term" value="F:heme binding"/>
    <property type="evidence" value="ECO:0007669"/>
    <property type="project" value="InterPro"/>
</dbReference>
<feature type="disulfide bond" evidence="19">
    <location>
        <begin position="127"/>
        <end position="320"/>
    </location>
</feature>
<evidence type="ECO:0000256" key="13">
    <source>
        <dbReference type="ARBA" id="ARBA00023324"/>
    </source>
</evidence>
<keyword evidence="10 19" id="KW-1015">Disulfide bond</keyword>
<feature type="compositionally biased region" description="Polar residues" evidence="20">
    <location>
        <begin position="158"/>
        <end position="168"/>
    </location>
</feature>
<evidence type="ECO:0000313" key="24">
    <source>
        <dbReference type="Proteomes" id="UP000729402"/>
    </source>
</evidence>
<keyword evidence="4" id="KW-0575">Peroxidase</keyword>
<name>A0A8J5T0A3_ZIZPA</name>
<sequence>MVAARVVSGRALVVAIAVVLALLGSAAEAQQLSPNFYSRTCPSLATIVRAGMASAVQREPRMGASILRLFFHDCFVNGCDGSILLDDTPTFTGEKSAGPNANSARGFEVIDAIKAQVEASCKATVSCADILALATRDGVNLLGGPTWSVPLGRKDSRTASQSGANSNLPGPGSSLATLISMFGRQGLSARDMTALSGAHTIGRTQCQFFRNRIYNERNINASFAALRQQTCPLSGGDSNLAAFDVQTADAFDNAYYQNLVAQRGLLHSDQELFNGGSQDSLVRQYSSNAARFNADFVSAMVKMGNLLPPSGTPTEVRLNCRKVN</sequence>
<keyword evidence="24" id="KW-1185">Reference proteome</keyword>
<evidence type="ECO:0000256" key="16">
    <source>
        <dbReference type="PIRSR" id="PIRSR600823-2"/>
    </source>
</evidence>
<dbReference type="PANTHER" id="PTHR31388:SF5">
    <property type="entry name" value="PEROXIDASE"/>
    <property type="match status" value="1"/>
</dbReference>
<feature type="binding site" evidence="17">
    <location>
        <position position="247"/>
    </location>
    <ligand>
        <name>Ca(2+)</name>
        <dbReference type="ChEBI" id="CHEBI:29108"/>
        <label>2</label>
    </ligand>
</feature>
<evidence type="ECO:0000256" key="12">
    <source>
        <dbReference type="ARBA" id="ARBA00023283"/>
    </source>
</evidence>
<keyword evidence="9 17" id="KW-0408">Iron</keyword>
<evidence type="ECO:0000256" key="19">
    <source>
        <dbReference type="PIRSR" id="PIRSR600823-5"/>
    </source>
</evidence>
<reference evidence="23" key="1">
    <citation type="journal article" date="2021" name="bioRxiv">
        <title>Whole Genome Assembly and Annotation of Northern Wild Rice, Zizania palustris L., Supports a Whole Genome Duplication in the Zizania Genus.</title>
        <authorList>
            <person name="Haas M."/>
            <person name="Kono T."/>
            <person name="Macchietto M."/>
            <person name="Millas R."/>
            <person name="McGilp L."/>
            <person name="Shao M."/>
            <person name="Duquette J."/>
            <person name="Hirsch C.N."/>
            <person name="Kimball J."/>
        </authorList>
    </citation>
    <scope>NUCLEOTIDE SEQUENCE</scope>
    <source>
        <tissue evidence="23">Fresh leaf tissue</tissue>
    </source>
</reference>
<dbReference type="EMBL" id="JAAALK010000283">
    <property type="protein sequence ID" value="KAG8075554.1"/>
    <property type="molecule type" value="Genomic_DNA"/>
</dbReference>
<dbReference type="Pfam" id="PF00141">
    <property type="entry name" value="peroxidase"/>
    <property type="match status" value="1"/>
</dbReference>
<keyword evidence="6 17" id="KW-0479">Metal-binding</keyword>
<dbReference type="PROSITE" id="PS00436">
    <property type="entry name" value="PEROXIDASE_2"/>
    <property type="match status" value="1"/>
</dbReference>
<feature type="domain" description="Plant heme peroxidase family profile" evidence="22">
    <location>
        <begin position="31"/>
        <end position="324"/>
    </location>
</feature>
<feature type="chain" id="PRO_5035265753" description="Peroxidase 1" evidence="21">
    <location>
        <begin position="30"/>
        <end position="324"/>
    </location>
</feature>
<keyword evidence="7 17" id="KW-0106">Calcium</keyword>
<dbReference type="GO" id="GO:0140825">
    <property type="term" value="F:lactoperoxidase activity"/>
    <property type="evidence" value="ECO:0007669"/>
    <property type="project" value="UniProtKB-EC"/>
</dbReference>
<gene>
    <name evidence="23" type="ORF">GUJ93_ZPchr0006g44931</name>
</gene>
<comment type="cofactor">
    <cofactor evidence="17">
        <name>heme b</name>
        <dbReference type="ChEBI" id="CHEBI:60344"/>
    </cofactor>
    <text evidence="17">Binds 1 heme b (iron(II)-protoporphyrin IX) group per subunit.</text>
</comment>
<dbReference type="PROSITE" id="PS00435">
    <property type="entry name" value="PEROXIDASE_1"/>
    <property type="match status" value="1"/>
</dbReference>
<feature type="disulfide bond" evidence="19">
    <location>
        <begin position="74"/>
        <end position="79"/>
    </location>
</feature>
<feature type="active site" description="Proton acceptor" evidence="15">
    <location>
        <position position="72"/>
    </location>
</feature>
<dbReference type="InterPro" id="IPR019794">
    <property type="entry name" value="Peroxidases_AS"/>
</dbReference>
<evidence type="ECO:0000256" key="3">
    <source>
        <dbReference type="ARBA" id="ARBA00012313"/>
    </source>
</evidence>
<dbReference type="GO" id="GO:0006979">
    <property type="term" value="P:response to oxidative stress"/>
    <property type="evidence" value="ECO:0007669"/>
    <property type="project" value="InterPro"/>
</dbReference>
<evidence type="ECO:0000256" key="9">
    <source>
        <dbReference type="ARBA" id="ARBA00023004"/>
    </source>
</evidence>
<evidence type="ECO:0000256" key="17">
    <source>
        <dbReference type="PIRSR" id="PIRSR600823-3"/>
    </source>
</evidence>
<organism evidence="23 24">
    <name type="scientific">Zizania palustris</name>
    <name type="common">Northern wild rice</name>
    <dbReference type="NCBI Taxonomy" id="103762"/>
    <lineage>
        <taxon>Eukaryota</taxon>
        <taxon>Viridiplantae</taxon>
        <taxon>Streptophyta</taxon>
        <taxon>Embryophyta</taxon>
        <taxon>Tracheophyta</taxon>
        <taxon>Spermatophyta</taxon>
        <taxon>Magnoliopsida</taxon>
        <taxon>Liliopsida</taxon>
        <taxon>Poales</taxon>
        <taxon>Poaceae</taxon>
        <taxon>BOP clade</taxon>
        <taxon>Oryzoideae</taxon>
        <taxon>Oryzeae</taxon>
        <taxon>Zizaniinae</taxon>
        <taxon>Zizania</taxon>
    </lineage>
</organism>
<feature type="binding site" evidence="16">
    <location>
        <position position="169"/>
    </location>
    <ligand>
        <name>substrate</name>
    </ligand>
</feature>
<reference evidence="23" key="2">
    <citation type="submission" date="2021-02" db="EMBL/GenBank/DDBJ databases">
        <authorList>
            <person name="Kimball J.A."/>
            <person name="Haas M.W."/>
            <person name="Macchietto M."/>
            <person name="Kono T."/>
            <person name="Duquette J."/>
            <person name="Shao M."/>
        </authorList>
    </citation>
    <scope>NUCLEOTIDE SEQUENCE</scope>
    <source>
        <tissue evidence="23">Fresh leaf tissue</tissue>
    </source>
</reference>
<dbReference type="FunFam" id="1.10.420.10:FF:000001">
    <property type="entry name" value="Peroxidase"/>
    <property type="match status" value="1"/>
</dbReference>
<dbReference type="InterPro" id="IPR033905">
    <property type="entry name" value="Secretory_peroxidase"/>
</dbReference>
<feature type="binding site" evidence="17">
    <location>
        <position position="252"/>
    </location>
    <ligand>
        <name>Ca(2+)</name>
        <dbReference type="ChEBI" id="CHEBI:29108"/>
        <label>2</label>
    </ligand>
</feature>
<evidence type="ECO:0000256" key="21">
    <source>
        <dbReference type="SAM" id="SignalP"/>
    </source>
</evidence>